<reference evidence="1 2" key="1">
    <citation type="journal article" date="2021" name="Elife">
        <title>Chloroplast acquisition without the gene transfer in kleptoplastic sea slugs, Plakobranchus ocellatus.</title>
        <authorList>
            <person name="Maeda T."/>
            <person name="Takahashi S."/>
            <person name="Yoshida T."/>
            <person name="Shimamura S."/>
            <person name="Takaki Y."/>
            <person name="Nagai Y."/>
            <person name="Toyoda A."/>
            <person name="Suzuki Y."/>
            <person name="Arimoto A."/>
            <person name="Ishii H."/>
            <person name="Satoh N."/>
            <person name="Nishiyama T."/>
            <person name="Hasebe M."/>
            <person name="Maruyama T."/>
            <person name="Minagawa J."/>
            <person name="Obokata J."/>
            <person name="Shigenobu S."/>
        </authorList>
    </citation>
    <scope>NUCLEOTIDE SEQUENCE [LARGE SCALE GENOMIC DNA]</scope>
</reference>
<keyword evidence="2" id="KW-1185">Reference proteome</keyword>
<sequence length="145" mass="16128">MSGLQKLRSKLNVSDLFDIFWEKPKKNLQLGTKVKVIELRFSIGKRLRSKSILLSIVIIKKLSELSKITFAQKGLLKQVSGKDGASCSGDQDAKVAASGARVATSISDQERQTIRWWTHSAHDAAQCPGDPLTRLSLELYNNKFV</sequence>
<comment type="caution">
    <text evidence="1">The sequence shown here is derived from an EMBL/GenBank/DDBJ whole genome shotgun (WGS) entry which is preliminary data.</text>
</comment>
<organism evidence="1 2">
    <name type="scientific">Plakobranchus ocellatus</name>
    <dbReference type="NCBI Taxonomy" id="259542"/>
    <lineage>
        <taxon>Eukaryota</taxon>
        <taxon>Metazoa</taxon>
        <taxon>Spiralia</taxon>
        <taxon>Lophotrochozoa</taxon>
        <taxon>Mollusca</taxon>
        <taxon>Gastropoda</taxon>
        <taxon>Heterobranchia</taxon>
        <taxon>Euthyneura</taxon>
        <taxon>Panpulmonata</taxon>
        <taxon>Sacoglossa</taxon>
        <taxon>Placobranchoidea</taxon>
        <taxon>Plakobranchidae</taxon>
        <taxon>Plakobranchus</taxon>
    </lineage>
</organism>
<proteinExistence type="predicted"/>
<evidence type="ECO:0000313" key="2">
    <source>
        <dbReference type="Proteomes" id="UP000735302"/>
    </source>
</evidence>
<gene>
    <name evidence="1" type="ORF">PoB_006626200</name>
</gene>
<dbReference type="Proteomes" id="UP000735302">
    <property type="component" value="Unassembled WGS sequence"/>
</dbReference>
<name>A0AAV4D6M1_9GAST</name>
<dbReference type="EMBL" id="BLXT01007506">
    <property type="protein sequence ID" value="GFO39757.1"/>
    <property type="molecule type" value="Genomic_DNA"/>
</dbReference>
<accession>A0AAV4D6M1</accession>
<protein>
    <submittedName>
        <fullName evidence="1">Uncharacterized protein</fullName>
    </submittedName>
</protein>
<dbReference type="AlphaFoldDB" id="A0AAV4D6M1"/>
<evidence type="ECO:0000313" key="1">
    <source>
        <dbReference type="EMBL" id="GFO39757.1"/>
    </source>
</evidence>